<dbReference type="RefSeq" id="WP_030135141.1">
    <property type="nucleotide sequence ID" value="NZ_LK021338.1"/>
</dbReference>
<dbReference type="GO" id="GO:0032259">
    <property type="term" value="P:methylation"/>
    <property type="evidence" value="ECO:0007669"/>
    <property type="project" value="UniProtKB-KW"/>
</dbReference>
<dbReference type="InterPro" id="IPR041698">
    <property type="entry name" value="Methyltransf_25"/>
</dbReference>
<dbReference type="Proteomes" id="UP000028864">
    <property type="component" value="Unassembled WGS sequence"/>
</dbReference>
<dbReference type="CDD" id="cd02440">
    <property type="entry name" value="AdoMet_MTases"/>
    <property type="match status" value="1"/>
</dbReference>
<reference evidence="3" key="2">
    <citation type="submission" date="2015-09" db="EMBL/GenBank/DDBJ databases">
        <title>Draft genome sequence of Mycobacterium neoaurum DSM 44074.</title>
        <authorList>
            <person name="Croce O."/>
            <person name="Robert C."/>
            <person name="Raoult D."/>
            <person name="Drancourt M."/>
        </authorList>
    </citation>
    <scope>NUCLEOTIDE SEQUENCE</scope>
    <source>
        <strain evidence="3">DSM 44074</strain>
    </source>
</reference>
<feature type="region of interest" description="Disordered" evidence="1">
    <location>
        <begin position="198"/>
        <end position="222"/>
    </location>
</feature>
<feature type="domain" description="Methyltransferase" evidence="2">
    <location>
        <begin position="52"/>
        <end position="142"/>
    </location>
</feature>
<dbReference type="AlphaFoldDB" id="A0AAV2WI66"/>
<dbReference type="EMBL" id="LK021338">
    <property type="protein sequence ID" value="CDQ43961.1"/>
    <property type="molecule type" value="Genomic_DNA"/>
</dbReference>
<dbReference type="GO" id="GO:0008168">
    <property type="term" value="F:methyltransferase activity"/>
    <property type="evidence" value="ECO:0007669"/>
    <property type="project" value="UniProtKB-KW"/>
</dbReference>
<dbReference type="PANTHER" id="PTHR43591">
    <property type="entry name" value="METHYLTRANSFERASE"/>
    <property type="match status" value="1"/>
</dbReference>
<dbReference type="Pfam" id="PF13649">
    <property type="entry name" value="Methyltransf_25"/>
    <property type="match status" value="1"/>
</dbReference>
<gene>
    <name evidence="3" type="ORF">BN1047_01833</name>
</gene>
<reference evidence="3" key="1">
    <citation type="submission" date="2014-05" db="EMBL/GenBank/DDBJ databases">
        <authorList>
            <person name="Urmite Genomes"/>
        </authorList>
    </citation>
    <scope>NUCLEOTIDE SEQUENCE</scope>
    <source>
        <strain evidence="3">DSM 44074</strain>
    </source>
</reference>
<evidence type="ECO:0000256" key="1">
    <source>
        <dbReference type="SAM" id="MobiDB-lite"/>
    </source>
</evidence>
<evidence type="ECO:0000313" key="4">
    <source>
        <dbReference type="Proteomes" id="UP000028864"/>
    </source>
</evidence>
<dbReference type="InterPro" id="IPR029063">
    <property type="entry name" value="SAM-dependent_MTases_sf"/>
</dbReference>
<dbReference type="PANTHER" id="PTHR43591:SF24">
    <property type="entry name" value="2-METHOXY-6-POLYPRENYL-1,4-BENZOQUINOL METHYLASE, MITOCHONDRIAL"/>
    <property type="match status" value="1"/>
</dbReference>
<keyword evidence="3" id="KW-0489">Methyltransferase</keyword>
<organism evidence="3 4">
    <name type="scientific">Mycolicibacterium neoaurum</name>
    <name type="common">Mycobacterium neoaurum</name>
    <dbReference type="NCBI Taxonomy" id="1795"/>
    <lineage>
        <taxon>Bacteria</taxon>
        <taxon>Bacillati</taxon>
        <taxon>Actinomycetota</taxon>
        <taxon>Actinomycetes</taxon>
        <taxon>Mycobacteriales</taxon>
        <taxon>Mycobacteriaceae</taxon>
        <taxon>Mycolicibacterium</taxon>
    </lineage>
</organism>
<protein>
    <submittedName>
        <fullName evidence="3">Methyltransferase</fullName>
    </submittedName>
</protein>
<dbReference type="Gene3D" id="3.40.50.150">
    <property type="entry name" value="Vaccinia Virus protein VP39"/>
    <property type="match status" value="1"/>
</dbReference>
<evidence type="ECO:0000259" key="2">
    <source>
        <dbReference type="Pfam" id="PF13649"/>
    </source>
</evidence>
<dbReference type="SUPFAM" id="SSF53335">
    <property type="entry name" value="S-adenosyl-L-methionine-dependent methyltransferases"/>
    <property type="match status" value="1"/>
</dbReference>
<proteinExistence type="predicted"/>
<accession>A0AAV2WI66</accession>
<keyword evidence="3" id="KW-0808">Transferase</keyword>
<name>A0AAV2WI66_MYCNE</name>
<sequence length="222" mass="23608">MVDISFLERTRAGYDRTAAGYADAFAGHLDDKPVDRAMLRAFADSVPAGWPVVDVGCGTGAATAILREYGAAVSGIDLSPNMIDQARRAWPSIDFTVGSMTALPLPDESVGGVCAWYSIIHVPDDALAGVFAEFRRVLIPGGVALAAFQVGDQPRHLTEAFGEHVDLVFERRRPDSVAESLGAAGLPVYAQLVRAPDDDGVESTPQGYLIARKPNRQQGVSP</sequence>
<evidence type="ECO:0000313" key="3">
    <source>
        <dbReference type="EMBL" id="CDQ43961.1"/>
    </source>
</evidence>